<dbReference type="InterPro" id="IPR050464">
    <property type="entry name" value="Zeta_carotene_desat/Oxidored"/>
</dbReference>
<dbReference type="EC" id="1.3.3.15" evidence="5 12"/>
<evidence type="ECO:0000256" key="9">
    <source>
        <dbReference type="ARBA" id="ARBA00022946"/>
    </source>
</evidence>
<evidence type="ECO:0000256" key="4">
    <source>
        <dbReference type="ARBA" id="ARBA00008310"/>
    </source>
</evidence>
<dbReference type="PANTHER" id="PTHR42923">
    <property type="entry name" value="PROTOPORPHYRINOGEN OXIDASE"/>
    <property type="match status" value="1"/>
</dbReference>
<comment type="pathway">
    <text evidence="3 12">Porphyrin-containing compound metabolism; protoheme biosynthesis.</text>
</comment>
<dbReference type="UniPathway" id="UPA00252"/>
<evidence type="ECO:0000256" key="5">
    <source>
        <dbReference type="ARBA" id="ARBA00012402"/>
    </source>
</evidence>
<comment type="catalytic activity">
    <reaction evidence="1">
        <text>coproporphyrinogen III + 3 O2 = coproporphyrin III + 3 H2O2</text>
        <dbReference type="Rhea" id="RHEA:43436"/>
        <dbReference type="ChEBI" id="CHEBI:15379"/>
        <dbReference type="ChEBI" id="CHEBI:16240"/>
        <dbReference type="ChEBI" id="CHEBI:57309"/>
        <dbReference type="ChEBI" id="CHEBI:131725"/>
        <dbReference type="EC" id="1.3.3.15"/>
    </reaction>
    <physiologicalReaction direction="left-to-right" evidence="1">
        <dbReference type="Rhea" id="RHEA:43437"/>
    </physiologicalReaction>
</comment>
<dbReference type="PATRIC" id="fig|1183438.3.peg.3478"/>
<keyword evidence="10 12" id="KW-0560">Oxidoreductase</keyword>
<feature type="domain" description="Amine oxidase" evidence="13">
    <location>
        <begin position="20"/>
        <end position="454"/>
    </location>
</feature>
<keyword evidence="9" id="KW-0809">Transit peptide</keyword>
<evidence type="ECO:0000256" key="12">
    <source>
        <dbReference type="RuleBase" id="RU364052"/>
    </source>
</evidence>
<dbReference type="EMBL" id="CP003587">
    <property type="protein sequence ID" value="AGY59787.1"/>
    <property type="molecule type" value="Genomic_DNA"/>
</dbReference>
<dbReference type="NCBIfam" id="TIGR00562">
    <property type="entry name" value="proto_IX_ox"/>
    <property type="match status" value="1"/>
</dbReference>
<dbReference type="eggNOG" id="COG1232">
    <property type="taxonomic scope" value="Bacteria"/>
</dbReference>
<dbReference type="PANTHER" id="PTHR42923:SF3">
    <property type="entry name" value="PROTOPORPHYRINOGEN OXIDASE"/>
    <property type="match status" value="1"/>
</dbReference>
<name>U5QLC1_GLOK1</name>
<dbReference type="STRING" id="1183438.GKIL_3541"/>
<sequence length="469" mass="51544">MGRMSVAAEPLDVLVVGAGLSGLALAWHLQRSGRRVLVCEATERVGGAISSELIDGFTCEGGPNSFQSTRPLQELLVELQLEERLVFAEERLARFVWWENRLRPVPMSPAQFVRADLLSWPGKLRCLSEFFVPPLSEPREETVAEFVLRRFGDEALNRLIEPFIAGVFAGDAGQLSADAALAPLVELERQAGSVLRGLWQRRNRGVLTPQRLCTLRGGIEQLPRAIARRLQSQLRFQSRLEALEPLAGGWQAIVLDGRGEAQAISARSVALAAPAWAIAPVLARLDPSLGRALESIYYPPVAAVSLGYSKSQLPNLSEGFGHLIPRGQSLRSLGVIYNSCLFRHAAPTSWRLFTCFLGGTTDPLIADLSDGELANLAHRELQAVLDFQSSYQLLRVARWPRAIPQYALGHITKQERIERYLAELPGLFLVGNYFGGISVGDCVRQARLKADSVLQFLTRTAANGRLNLA</sequence>
<dbReference type="KEGG" id="glj:GKIL_3541"/>
<keyword evidence="15" id="KW-1185">Reference proteome</keyword>
<keyword evidence="12" id="KW-0963">Cytoplasm</keyword>
<evidence type="ECO:0000259" key="13">
    <source>
        <dbReference type="Pfam" id="PF01593"/>
    </source>
</evidence>
<keyword evidence="7 12" id="KW-0285">Flavoprotein</keyword>
<accession>U5QLC1</accession>
<comment type="cofactor">
    <cofactor evidence="2 12">
        <name>FAD</name>
        <dbReference type="ChEBI" id="CHEBI:57692"/>
    </cofactor>
</comment>
<dbReference type="GO" id="GO:0005737">
    <property type="term" value="C:cytoplasm"/>
    <property type="evidence" value="ECO:0007669"/>
    <property type="project" value="UniProtKB-SubCell"/>
</dbReference>
<dbReference type="GO" id="GO:0004729">
    <property type="term" value="F:oxygen-dependent protoporphyrinogen oxidase activity"/>
    <property type="evidence" value="ECO:0007669"/>
    <property type="project" value="UniProtKB-UniRule"/>
</dbReference>
<comment type="similarity">
    <text evidence="4 12">Belongs to the protoporphyrinogen/coproporphyrinogen oxidase family. Coproporphyrinogen III oxidase subfamily.</text>
</comment>
<dbReference type="Proteomes" id="UP000017396">
    <property type="component" value="Chromosome"/>
</dbReference>
<dbReference type="InterPro" id="IPR004572">
    <property type="entry name" value="Protoporphyrinogen_oxidase"/>
</dbReference>
<dbReference type="Gene3D" id="1.10.3110.10">
    <property type="entry name" value="protoporphyrinogen ix oxidase, domain 3"/>
    <property type="match status" value="1"/>
</dbReference>
<dbReference type="Gene3D" id="3.90.660.20">
    <property type="entry name" value="Protoporphyrinogen oxidase, mitochondrial, domain 2"/>
    <property type="match status" value="1"/>
</dbReference>
<proteinExistence type="inferred from homology"/>
<evidence type="ECO:0000256" key="1">
    <source>
        <dbReference type="ARBA" id="ARBA00001755"/>
    </source>
</evidence>
<dbReference type="InterPro" id="IPR002937">
    <property type="entry name" value="Amino_oxidase"/>
</dbReference>
<evidence type="ECO:0000313" key="15">
    <source>
        <dbReference type="Proteomes" id="UP000017396"/>
    </source>
</evidence>
<gene>
    <name evidence="14" type="primary">hemY</name>
    <name evidence="14" type="ORF">GKIL_3541</name>
</gene>
<evidence type="ECO:0000256" key="3">
    <source>
        <dbReference type="ARBA" id="ARBA00004744"/>
    </source>
</evidence>
<evidence type="ECO:0000256" key="8">
    <source>
        <dbReference type="ARBA" id="ARBA00022827"/>
    </source>
</evidence>
<organism evidence="14 15">
    <name type="scientific">Gloeobacter kilaueensis (strain ATCC BAA-2537 / CCAP 1431/1 / ULC 316 / JS1)</name>
    <dbReference type="NCBI Taxonomy" id="1183438"/>
    <lineage>
        <taxon>Bacteria</taxon>
        <taxon>Bacillati</taxon>
        <taxon>Cyanobacteriota</taxon>
        <taxon>Cyanophyceae</taxon>
        <taxon>Gloeobacterales</taxon>
        <taxon>Gloeobacteraceae</taxon>
        <taxon>Gloeobacter</taxon>
    </lineage>
</organism>
<dbReference type="GO" id="GO:0006783">
    <property type="term" value="P:heme biosynthetic process"/>
    <property type="evidence" value="ECO:0007669"/>
    <property type="project" value="UniProtKB-UniRule"/>
</dbReference>
<evidence type="ECO:0000256" key="11">
    <source>
        <dbReference type="ARBA" id="ARBA00023133"/>
    </source>
</evidence>
<evidence type="ECO:0000256" key="6">
    <source>
        <dbReference type="ARBA" id="ARBA00019046"/>
    </source>
</evidence>
<evidence type="ECO:0000313" key="14">
    <source>
        <dbReference type="EMBL" id="AGY59787.1"/>
    </source>
</evidence>
<evidence type="ECO:0000256" key="10">
    <source>
        <dbReference type="ARBA" id="ARBA00023002"/>
    </source>
</evidence>
<dbReference type="HOGENOM" id="CLU_009629_3_0_3"/>
<dbReference type="Pfam" id="PF01593">
    <property type="entry name" value="Amino_oxidase"/>
    <property type="match status" value="1"/>
</dbReference>
<keyword evidence="8 12" id="KW-0274">FAD</keyword>
<comment type="subcellular location">
    <subcellularLocation>
        <location evidence="12">Cytoplasm</location>
    </subcellularLocation>
</comment>
<evidence type="ECO:0000256" key="2">
    <source>
        <dbReference type="ARBA" id="ARBA00001974"/>
    </source>
</evidence>
<dbReference type="FunFam" id="1.10.3110.10:FF:000002">
    <property type="entry name" value="Protoporphyrinogen oxidase"/>
    <property type="match status" value="1"/>
</dbReference>
<keyword evidence="11 12" id="KW-0350">Heme biosynthesis</keyword>
<protein>
    <recommendedName>
        <fullName evidence="6 12">Coproporphyrinogen III oxidase</fullName>
        <ecNumber evidence="5 12">1.3.3.15</ecNumber>
    </recommendedName>
</protein>
<dbReference type="Gene3D" id="3.50.50.60">
    <property type="entry name" value="FAD/NAD(P)-binding domain"/>
    <property type="match status" value="1"/>
</dbReference>
<dbReference type="SUPFAM" id="SSF51905">
    <property type="entry name" value="FAD/NAD(P)-binding domain"/>
    <property type="match status" value="1"/>
</dbReference>
<dbReference type="AlphaFoldDB" id="U5QLC1"/>
<dbReference type="SUPFAM" id="SSF54373">
    <property type="entry name" value="FAD-linked reductases, C-terminal domain"/>
    <property type="match status" value="1"/>
</dbReference>
<comment type="function">
    <text evidence="12">Involved in coproporphyrin-dependent heme b biosynthesis. Catalyzes the oxidation of coproporphyrinogen III to coproporphyrin III.</text>
</comment>
<dbReference type="InterPro" id="IPR036188">
    <property type="entry name" value="FAD/NAD-bd_sf"/>
</dbReference>
<evidence type="ECO:0000256" key="7">
    <source>
        <dbReference type="ARBA" id="ARBA00022630"/>
    </source>
</evidence>
<reference evidence="14 15" key="1">
    <citation type="journal article" date="2013" name="PLoS ONE">
        <title>Cultivation and Complete Genome Sequencing of Gloeobacter kilaueensis sp. nov., from a Lava Cave in Kilauea Caldera, Hawai'i.</title>
        <authorList>
            <person name="Saw J.H."/>
            <person name="Schatz M."/>
            <person name="Brown M.V."/>
            <person name="Kunkel D.D."/>
            <person name="Foster J.S."/>
            <person name="Shick H."/>
            <person name="Christensen S."/>
            <person name="Hou S."/>
            <person name="Wan X."/>
            <person name="Donachie S.P."/>
        </authorList>
    </citation>
    <scope>NUCLEOTIDE SEQUENCE [LARGE SCALE GENOMIC DNA]</scope>
    <source>
        <strain evidence="15">JS</strain>
    </source>
</reference>